<keyword evidence="3" id="KW-1185">Reference proteome</keyword>
<evidence type="ECO:0000313" key="3">
    <source>
        <dbReference type="Proteomes" id="UP000237105"/>
    </source>
</evidence>
<reference evidence="3" key="1">
    <citation type="submission" date="2016-06" db="EMBL/GenBank/DDBJ databases">
        <title>Parallel loss of symbiosis genes in relatives of nitrogen-fixing non-legume Parasponia.</title>
        <authorList>
            <person name="Van Velzen R."/>
            <person name="Holmer R."/>
            <person name="Bu F."/>
            <person name="Rutten L."/>
            <person name="Van Zeijl A."/>
            <person name="Liu W."/>
            <person name="Santuari L."/>
            <person name="Cao Q."/>
            <person name="Sharma T."/>
            <person name="Shen D."/>
            <person name="Roswanjaya Y."/>
            <person name="Wardhani T."/>
            <person name="Kalhor M.S."/>
            <person name="Jansen J."/>
            <person name="Van den Hoogen J."/>
            <person name="Gungor B."/>
            <person name="Hartog M."/>
            <person name="Hontelez J."/>
            <person name="Verver J."/>
            <person name="Yang W.-C."/>
            <person name="Schijlen E."/>
            <person name="Repin R."/>
            <person name="Schilthuizen M."/>
            <person name="Schranz E."/>
            <person name="Heidstra R."/>
            <person name="Miyata K."/>
            <person name="Fedorova E."/>
            <person name="Kohlen W."/>
            <person name="Bisseling T."/>
            <person name="Smit S."/>
            <person name="Geurts R."/>
        </authorList>
    </citation>
    <scope>NUCLEOTIDE SEQUENCE [LARGE SCALE GENOMIC DNA]</scope>
    <source>
        <strain evidence="3">cv. WU1-14</strain>
    </source>
</reference>
<name>A0A2P5AV13_PARAD</name>
<dbReference type="EMBL" id="JXTB01000439">
    <property type="protein sequence ID" value="PON40379.1"/>
    <property type="molecule type" value="Genomic_DNA"/>
</dbReference>
<feature type="compositionally biased region" description="Polar residues" evidence="1">
    <location>
        <begin position="1"/>
        <end position="12"/>
    </location>
</feature>
<feature type="region of interest" description="Disordered" evidence="1">
    <location>
        <begin position="1"/>
        <end position="22"/>
    </location>
</feature>
<dbReference type="Proteomes" id="UP000237105">
    <property type="component" value="Unassembled WGS sequence"/>
</dbReference>
<comment type="caution">
    <text evidence="2">The sequence shown here is derived from an EMBL/GenBank/DDBJ whole genome shotgun (WGS) entry which is preliminary data.</text>
</comment>
<evidence type="ECO:0000256" key="1">
    <source>
        <dbReference type="SAM" id="MobiDB-lite"/>
    </source>
</evidence>
<protein>
    <submittedName>
        <fullName evidence="2">Uncharacterized protein</fullName>
    </submittedName>
</protein>
<organism evidence="2 3">
    <name type="scientific">Parasponia andersonii</name>
    <name type="common">Sponia andersonii</name>
    <dbReference type="NCBI Taxonomy" id="3476"/>
    <lineage>
        <taxon>Eukaryota</taxon>
        <taxon>Viridiplantae</taxon>
        <taxon>Streptophyta</taxon>
        <taxon>Embryophyta</taxon>
        <taxon>Tracheophyta</taxon>
        <taxon>Spermatophyta</taxon>
        <taxon>Magnoliopsida</taxon>
        <taxon>eudicotyledons</taxon>
        <taxon>Gunneridae</taxon>
        <taxon>Pentapetalae</taxon>
        <taxon>rosids</taxon>
        <taxon>fabids</taxon>
        <taxon>Rosales</taxon>
        <taxon>Cannabaceae</taxon>
        <taxon>Parasponia</taxon>
    </lineage>
</organism>
<proteinExistence type="predicted"/>
<feature type="non-terminal residue" evidence="2">
    <location>
        <position position="62"/>
    </location>
</feature>
<sequence length="62" mass="6873">MKTVRTKWSNKTGPYRGDFAPAPSTRSVVGSGIRPIGPISPLPSQISKFLLITKMPHMSYRE</sequence>
<accession>A0A2P5AV13</accession>
<evidence type="ECO:0000313" key="2">
    <source>
        <dbReference type="EMBL" id="PON40379.1"/>
    </source>
</evidence>
<gene>
    <name evidence="2" type="ORF">PanWU01x14_297750</name>
</gene>
<dbReference type="AlphaFoldDB" id="A0A2P5AV13"/>